<dbReference type="SUPFAM" id="SSF52922">
    <property type="entry name" value="TK C-terminal domain-like"/>
    <property type="match status" value="1"/>
</dbReference>
<dbReference type="PANTHER" id="PTHR43825">
    <property type="entry name" value="PYRUVATE DEHYDROGENASE E1 COMPONENT"/>
    <property type="match status" value="1"/>
</dbReference>
<dbReference type="Gene3D" id="3.40.50.970">
    <property type="match status" value="1"/>
</dbReference>
<organism evidence="2 3">
    <name type="scientific">Marinitoga aeolica</name>
    <dbReference type="NCBI Taxonomy" id="2809031"/>
    <lineage>
        <taxon>Bacteria</taxon>
        <taxon>Thermotogati</taxon>
        <taxon>Thermotogota</taxon>
        <taxon>Thermotogae</taxon>
        <taxon>Petrotogales</taxon>
        <taxon>Petrotogaceae</taxon>
        <taxon>Marinitoga</taxon>
    </lineage>
</organism>
<evidence type="ECO:0000259" key="1">
    <source>
        <dbReference type="SMART" id="SM00861"/>
    </source>
</evidence>
<name>A0ABY8PSX4_9BACT</name>
<evidence type="ECO:0000313" key="2">
    <source>
        <dbReference type="EMBL" id="WGS65618.1"/>
    </source>
</evidence>
<reference evidence="2 3" key="1">
    <citation type="submission" date="2021-02" db="EMBL/GenBank/DDBJ databases">
        <title>Characterization of Marinitoga sp. nov. str. BP5-C20A.</title>
        <authorList>
            <person name="Erauso G."/>
            <person name="Postec A."/>
        </authorList>
    </citation>
    <scope>NUCLEOTIDE SEQUENCE [LARGE SCALE GENOMIC DNA]</scope>
    <source>
        <strain evidence="2 3">BP5-C20A</strain>
    </source>
</reference>
<accession>A0ABY8PSX4</accession>
<feature type="domain" description="Transketolase-like pyrimidine-binding" evidence="1">
    <location>
        <begin position="5"/>
        <end position="170"/>
    </location>
</feature>
<dbReference type="SUPFAM" id="SSF52518">
    <property type="entry name" value="Thiamin diphosphate-binding fold (THDP-binding)"/>
    <property type="match status" value="1"/>
</dbReference>
<dbReference type="RefSeq" id="WP_281000197.1">
    <property type="nucleotide sequence ID" value="NZ_CP069362.1"/>
</dbReference>
<dbReference type="InterPro" id="IPR005475">
    <property type="entry name" value="Transketolase-like_Pyr-bd"/>
</dbReference>
<dbReference type="Gene3D" id="3.40.50.920">
    <property type="match status" value="1"/>
</dbReference>
<dbReference type="Pfam" id="PF02779">
    <property type="entry name" value="Transket_pyr"/>
    <property type="match status" value="1"/>
</dbReference>
<dbReference type="Pfam" id="PF02780">
    <property type="entry name" value="Transketolase_C"/>
    <property type="match status" value="1"/>
</dbReference>
<dbReference type="Proteomes" id="UP001232493">
    <property type="component" value="Chromosome"/>
</dbReference>
<dbReference type="EMBL" id="CP069362">
    <property type="protein sequence ID" value="WGS65618.1"/>
    <property type="molecule type" value="Genomic_DNA"/>
</dbReference>
<proteinExistence type="predicted"/>
<sequence length="311" mass="34841">MTLDKELRELYVEELVKIAKDNNNIMVLDADLMKAHKTNIFKDAYPERYIDVGVAEANMIGIAAGLANMGKIPFTHTFTPFSTRRVYDQIAISVGLAYLPVKIVGSDPGVTAELNGQTHMSFEDAGIMRNLPKMTIVEPVDIYQLRKLLPQIIEHDGPVYIRLDRKSKNAFFDENVDFKLGKIHEVKDGEDITIITSGICLFEVMKAVEKAENEGISVKVLNMHTLKPVDSETIIKAAKKTNKIITVENHNIINGWGSAVAEVVSENYPVKVIRMGIKDHYGEVGKSDFLMKKYGIDADSIYKKIVEEVKL</sequence>
<dbReference type="SMART" id="SM00861">
    <property type="entry name" value="Transket_pyr"/>
    <property type="match status" value="1"/>
</dbReference>
<evidence type="ECO:0000313" key="3">
    <source>
        <dbReference type="Proteomes" id="UP001232493"/>
    </source>
</evidence>
<dbReference type="CDD" id="cd07033">
    <property type="entry name" value="TPP_PYR_DXS_TK_like"/>
    <property type="match status" value="1"/>
</dbReference>
<dbReference type="InterPro" id="IPR033248">
    <property type="entry name" value="Transketolase_C"/>
</dbReference>
<dbReference type="InterPro" id="IPR009014">
    <property type="entry name" value="Transketo_C/PFOR_II"/>
</dbReference>
<protein>
    <submittedName>
        <fullName evidence="2">Transketolase family protein</fullName>
    </submittedName>
</protein>
<dbReference type="PANTHER" id="PTHR43825:SF1">
    <property type="entry name" value="TRANSKETOLASE-LIKE PYRIMIDINE-BINDING DOMAIN-CONTAINING PROTEIN"/>
    <property type="match status" value="1"/>
</dbReference>
<gene>
    <name evidence="2" type="ORF">JRV97_03430</name>
</gene>
<dbReference type="InterPro" id="IPR029061">
    <property type="entry name" value="THDP-binding"/>
</dbReference>
<keyword evidence="3" id="KW-1185">Reference proteome</keyword>
<dbReference type="InterPro" id="IPR051157">
    <property type="entry name" value="PDH/Transketolase"/>
</dbReference>